<dbReference type="Proteomes" id="UP000381693">
    <property type="component" value="Unassembled WGS sequence"/>
</dbReference>
<reference evidence="2" key="1">
    <citation type="submission" date="2019-09" db="EMBL/GenBank/DDBJ databases">
        <authorList>
            <person name="Cremers G."/>
        </authorList>
    </citation>
    <scope>NUCLEOTIDE SEQUENCE [LARGE SCALE GENOMIC DNA]</scope>
    <source>
        <strain evidence="2">3B</strain>
    </source>
</reference>
<proteinExistence type="predicted"/>
<dbReference type="InterPro" id="IPR027417">
    <property type="entry name" value="P-loop_NTPase"/>
</dbReference>
<dbReference type="InterPro" id="IPR043964">
    <property type="entry name" value="P-loop_TraG"/>
</dbReference>
<evidence type="ECO:0000259" key="1">
    <source>
        <dbReference type="Pfam" id="PF19044"/>
    </source>
</evidence>
<dbReference type="OrthoDB" id="9804380at2"/>
<dbReference type="RefSeq" id="WP_142524704.1">
    <property type="nucleotide sequence ID" value="NZ_CABFUZ020000089.1"/>
</dbReference>
<evidence type="ECO:0000313" key="2">
    <source>
        <dbReference type="EMBL" id="VVM05481.1"/>
    </source>
</evidence>
<dbReference type="AlphaFoldDB" id="A0A5E6MCI7"/>
<dbReference type="PANTHER" id="PTHR38467:SF1">
    <property type="entry name" value="CONJUGATIVE TRANSFER: ASSEMBLY"/>
    <property type="match status" value="1"/>
</dbReference>
<dbReference type="InterPro" id="IPR053155">
    <property type="entry name" value="F-pilin_assembly_TraC"/>
</dbReference>
<dbReference type="Gene3D" id="3.40.50.300">
    <property type="entry name" value="P-loop containing nucleotide triphosphate hydrolases"/>
    <property type="match status" value="1"/>
</dbReference>
<gene>
    <name evidence="2" type="ORF">MAMC_00613</name>
</gene>
<protein>
    <recommendedName>
        <fullName evidence="1">TraG P-loop domain-containing protein</fullName>
    </recommendedName>
</protein>
<evidence type="ECO:0000313" key="3">
    <source>
        <dbReference type="Proteomes" id="UP000381693"/>
    </source>
</evidence>
<dbReference type="Gene3D" id="1.10.8.730">
    <property type="match status" value="1"/>
</dbReference>
<keyword evidence="3" id="KW-1185">Reference proteome</keyword>
<dbReference type="PANTHER" id="PTHR38467">
    <property type="match status" value="1"/>
</dbReference>
<dbReference type="Pfam" id="PF19044">
    <property type="entry name" value="P-loop_TraG"/>
    <property type="match status" value="1"/>
</dbReference>
<dbReference type="SUPFAM" id="SSF52540">
    <property type="entry name" value="P-loop containing nucleoside triphosphate hydrolases"/>
    <property type="match status" value="1"/>
</dbReference>
<name>A0A5E6MCI7_9BACT</name>
<sequence length="889" mass="101146">MKSSLFAPAQRIWQKPQLFSAKKARTFHDWSDACPYAGLYDKYLIDKFGAVHGFYRTYFPQADIASPERLTELQEQLRLILTQLPPEIAQTQHVFTCNGDYGPILEEFAGIPTHPATAPMRENKAKRLFDRMFRRKLVWIETHTILTAVPNRYSVGMGSEWTQRISDRGAPAIQRRRLTRAEFEAATHSLEMAETVFADTARRAGARINALDANGIADYFFRLWNPGLAVENGTRINYEYNRMPFVDSWMLQEVLVEPDHLQIGDYAHGLVSMVGLPLETRPRDMERLTVGLPFRDVRVSLIVRRTNKLAEMEKLRSRIDWADQRMRMGLNLIDSLYKPHDDRKDSGVQNIEAWMQIEEAQSLLSDIRSGADDLLQIQLTIHFWHKDPNELRRRAKQLLNRFGDLSRARGWIERSSLLPVLMTEMPGIYAPLLRPLLVRGRMAADLLPIFRGLESEEKPVHLFGNTTGGLVALNLEDKRNEGATMLYVSGVKGSGKSVLAQLIVLRHLAPDSILLIIDKGSSYDRLVELVGGTTIRLQADRPICFNPFQVYVGATESGELREPEDAELSKVINCLEILANAGEEKGLSTEERNILEAITRQTFSNAVKNRERLVTLSDFSRQLAYRSDARFLAERLKPFIEGRYRSWFNGETQFHLKSRVVHFDFEHVSKDENLASALIPMSALFVSDMILSHPEIFKILVFGEMWQHINNSTTANLIVDAFKTYRKKRCAIVGESQAILDLTDSSKVAKAVIQNVDTWIMLQQGSEQHVEFAVRELELTKGQRDCLLNLRNAARLHPDGEVELWREAFYLRGRGADALSGIVRVEIEPEEYWLTTTTPADLPAWKAAREAFPNDLTQALGALARQFPIGVREEAAKRSNVPLRAAAIR</sequence>
<organism evidence="2 3">
    <name type="scientific">Methylacidimicrobium cyclopophantes</name>
    <dbReference type="NCBI Taxonomy" id="1041766"/>
    <lineage>
        <taxon>Bacteria</taxon>
        <taxon>Pseudomonadati</taxon>
        <taxon>Verrucomicrobiota</taxon>
        <taxon>Methylacidimicrobium</taxon>
    </lineage>
</organism>
<dbReference type="EMBL" id="CABFUZ020000089">
    <property type="protein sequence ID" value="VVM05481.1"/>
    <property type="molecule type" value="Genomic_DNA"/>
</dbReference>
<accession>A0A5E6MCI7</accession>
<comment type="caution">
    <text evidence="2">The sequence shown here is derived from an EMBL/GenBank/DDBJ whole genome shotgun (WGS) entry which is preliminary data.</text>
</comment>
<feature type="domain" description="TraG P-loop" evidence="1">
    <location>
        <begin position="487"/>
        <end position="845"/>
    </location>
</feature>